<gene>
    <name evidence="4" type="ORF">VKT23_010982</name>
</gene>
<feature type="chain" id="PRO_5046225681" description="Yeast cell wall synthesis Kre9/Knh1-like N-terminal domain-containing protein" evidence="2">
    <location>
        <begin position="20"/>
        <end position="129"/>
    </location>
</feature>
<feature type="signal peptide" evidence="2">
    <location>
        <begin position="1"/>
        <end position="19"/>
    </location>
</feature>
<keyword evidence="5" id="KW-1185">Reference proteome</keyword>
<comment type="caution">
    <text evidence="4">The sequence shown here is derived from an EMBL/GenBank/DDBJ whole genome shotgun (WGS) entry which is preliminary data.</text>
</comment>
<accession>A0ABR1J9I9</accession>
<organism evidence="4 5">
    <name type="scientific">Marasmiellus scandens</name>
    <dbReference type="NCBI Taxonomy" id="2682957"/>
    <lineage>
        <taxon>Eukaryota</taxon>
        <taxon>Fungi</taxon>
        <taxon>Dikarya</taxon>
        <taxon>Basidiomycota</taxon>
        <taxon>Agaricomycotina</taxon>
        <taxon>Agaricomycetes</taxon>
        <taxon>Agaricomycetidae</taxon>
        <taxon>Agaricales</taxon>
        <taxon>Marasmiineae</taxon>
        <taxon>Omphalotaceae</taxon>
        <taxon>Marasmiellus</taxon>
    </lineage>
</organism>
<protein>
    <recommendedName>
        <fullName evidence="3">Yeast cell wall synthesis Kre9/Knh1-like N-terminal domain-containing protein</fullName>
    </recommendedName>
</protein>
<dbReference type="EMBL" id="JBANRG010000023">
    <property type="protein sequence ID" value="KAK7455111.1"/>
    <property type="molecule type" value="Genomic_DNA"/>
</dbReference>
<evidence type="ECO:0000256" key="2">
    <source>
        <dbReference type="SAM" id="SignalP"/>
    </source>
</evidence>
<evidence type="ECO:0000256" key="1">
    <source>
        <dbReference type="ARBA" id="ARBA00022729"/>
    </source>
</evidence>
<dbReference type="InterPro" id="IPR018466">
    <property type="entry name" value="Kre9/Knh1-like_N"/>
</dbReference>
<evidence type="ECO:0000313" key="5">
    <source>
        <dbReference type="Proteomes" id="UP001498398"/>
    </source>
</evidence>
<dbReference type="Pfam" id="PF10342">
    <property type="entry name" value="Kre9_KNH"/>
    <property type="match status" value="1"/>
</dbReference>
<evidence type="ECO:0000259" key="3">
    <source>
        <dbReference type="Pfam" id="PF10342"/>
    </source>
</evidence>
<sequence length="129" mass="13601">MQLKHVAGFLALFTVSAISSPINIKRDALDVWSPTITSPTTSTVWEIGTQVKVTWDTSDAPASISNGASVVLLVHDRPADVPKLAEGFNLRAGSVEVTVPDVTPGSDYSIQLFGDSGNVSDKFTIKASA</sequence>
<proteinExistence type="predicted"/>
<reference evidence="4 5" key="1">
    <citation type="submission" date="2024-01" db="EMBL/GenBank/DDBJ databases">
        <title>A draft genome for the cacao thread blight pathogen Marasmiellus scandens.</title>
        <authorList>
            <person name="Baruah I.K."/>
            <person name="Leung J."/>
            <person name="Bukari Y."/>
            <person name="Amoako-Attah I."/>
            <person name="Meinhardt L.W."/>
            <person name="Bailey B.A."/>
            <person name="Cohen S.P."/>
        </authorList>
    </citation>
    <scope>NUCLEOTIDE SEQUENCE [LARGE SCALE GENOMIC DNA]</scope>
    <source>
        <strain evidence="4 5">GH-19</strain>
    </source>
</reference>
<feature type="domain" description="Yeast cell wall synthesis Kre9/Knh1-like N-terminal" evidence="3">
    <location>
        <begin position="38"/>
        <end position="125"/>
    </location>
</feature>
<keyword evidence="1 2" id="KW-0732">Signal</keyword>
<evidence type="ECO:0000313" key="4">
    <source>
        <dbReference type="EMBL" id="KAK7455111.1"/>
    </source>
</evidence>
<dbReference type="Proteomes" id="UP001498398">
    <property type="component" value="Unassembled WGS sequence"/>
</dbReference>
<name>A0ABR1J9I9_9AGAR</name>